<name>A0A0A0EHS4_9RHOB</name>
<dbReference type="GO" id="GO:0046872">
    <property type="term" value="F:metal ion binding"/>
    <property type="evidence" value="ECO:0007669"/>
    <property type="project" value="UniProtKB-KW"/>
</dbReference>
<dbReference type="AlphaFoldDB" id="A0A0A0EHS4"/>
<organism evidence="4 5">
    <name type="scientific">Pseudooceanicola atlanticus</name>
    <dbReference type="NCBI Taxonomy" id="1461694"/>
    <lineage>
        <taxon>Bacteria</taxon>
        <taxon>Pseudomonadati</taxon>
        <taxon>Pseudomonadota</taxon>
        <taxon>Alphaproteobacteria</taxon>
        <taxon>Rhodobacterales</taxon>
        <taxon>Paracoccaceae</taxon>
        <taxon>Pseudooceanicola</taxon>
    </lineage>
</organism>
<dbReference type="EMBL" id="AQQX01000002">
    <property type="protein sequence ID" value="KGM49683.1"/>
    <property type="molecule type" value="Genomic_DNA"/>
</dbReference>
<keyword evidence="5" id="KW-1185">Reference proteome</keyword>
<dbReference type="STRING" id="1461694.ATO9_06630"/>
<feature type="binding site" evidence="3">
    <location>
        <position position="47"/>
    </location>
    <ligand>
        <name>a divalent metal cation</name>
        <dbReference type="ChEBI" id="CHEBI:60240"/>
    </ligand>
</feature>
<dbReference type="eggNOG" id="COG2318">
    <property type="taxonomic scope" value="Bacteria"/>
</dbReference>
<dbReference type="PANTHER" id="PTHR37302:SF3">
    <property type="entry name" value="DAMAGE-INDUCIBLE PROTEIN DINB"/>
    <property type="match status" value="1"/>
</dbReference>
<feature type="binding site" evidence="3">
    <location>
        <position position="131"/>
    </location>
    <ligand>
        <name>a divalent metal cation</name>
        <dbReference type="ChEBI" id="CHEBI:60240"/>
    </ligand>
</feature>
<evidence type="ECO:0000256" key="1">
    <source>
        <dbReference type="ARBA" id="ARBA00008635"/>
    </source>
</evidence>
<proteinExistence type="inferred from homology"/>
<dbReference type="Pfam" id="PF05163">
    <property type="entry name" value="DinB"/>
    <property type="match status" value="1"/>
</dbReference>
<dbReference type="Gene3D" id="1.20.120.450">
    <property type="entry name" value="dinb family like domain"/>
    <property type="match status" value="1"/>
</dbReference>
<accession>A0A0A0EHS4</accession>
<dbReference type="Proteomes" id="UP000030004">
    <property type="component" value="Unassembled WGS sequence"/>
</dbReference>
<dbReference type="PANTHER" id="PTHR37302">
    <property type="entry name" value="SLR1116 PROTEIN"/>
    <property type="match status" value="1"/>
</dbReference>
<sequence length="174" mass="19491">MTPYREMALNNAWANATLYAAMSPLSQADFTAPRPGFFPSLAATMDHIYAVDLYYIDALEQGALGRSVYDRAPVTSVAELGGLQSRADLRLARFCSALTPDILARRVRTERAHDPEVTERTDMLLLHLFQHQVHHRGQAHVQLQDAGIAPPQLDEFFLDDDRAATARPYWPEPS</sequence>
<protein>
    <submittedName>
        <fullName evidence="4">Nuclease</fullName>
    </submittedName>
</protein>
<reference evidence="4 5" key="1">
    <citation type="journal article" date="2015" name="Antonie Van Leeuwenhoek">
        <title>Pseudooceanicola atlanticus gen. nov. sp. nov., isolated from surface seawater of the Atlantic Ocean and reclassification of Oceanicola batsensis, Oceanicola marinus, Oceanicola nitratireducens, Oceanicola nanhaiensis, Oceanicola antarcticus and Oceanicola flagellatus, as Pseudooceanicola batsensis comb. nov., Pseudooceanicola marinus comb. nov., Pseudooceanicola nitratireducens comb. nov., Pseudooceanicola nanhaiensis comb. nov., Pseudooceanicola antarcticus comb. nov., and Pseudooceanicola flagellatus comb. nov.</title>
        <authorList>
            <person name="Lai Q."/>
            <person name="Li G."/>
            <person name="Liu X."/>
            <person name="Du Y."/>
            <person name="Sun F."/>
            <person name="Shao Z."/>
        </authorList>
    </citation>
    <scope>NUCLEOTIDE SEQUENCE [LARGE SCALE GENOMIC DNA]</scope>
    <source>
        <strain evidence="4 5">22II-s11g</strain>
    </source>
</reference>
<evidence type="ECO:0000256" key="2">
    <source>
        <dbReference type="ARBA" id="ARBA00022723"/>
    </source>
</evidence>
<comment type="caution">
    <text evidence="4">The sequence shown here is derived from an EMBL/GenBank/DDBJ whole genome shotgun (WGS) entry which is preliminary data.</text>
</comment>
<gene>
    <name evidence="4" type="ORF">ATO9_06630</name>
</gene>
<feature type="binding site" evidence="3">
    <location>
        <position position="135"/>
    </location>
    <ligand>
        <name>a divalent metal cation</name>
        <dbReference type="ChEBI" id="CHEBI:60240"/>
    </ligand>
</feature>
<dbReference type="RefSeq" id="WP_043746962.1">
    <property type="nucleotide sequence ID" value="NZ_AQQX01000002.1"/>
</dbReference>
<evidence type="ECO:0000313" key="4">
    <source>
        <dbReference type="EMBL" id="KGM49683.1"/>
    </source>
</evidence>
<evidence type="ECO:0000313" key="5">
    <source>
        <dbReference type="Proteomes" id="UP000030004"/>
    </source>
</evidence>
<evidence type="ECO:0000256" key="3">
    <source>
        <dbReference type="PIRSR" id="PIRSR607837-1"/>
    </source>
</evidence>
<dbReference type="InterPro" id="IPR034660">
    <property type="entry name" value="DinB/YfiT-like"/>
</dbReference>
<comment type="similarity">
    <text evidence="1">Belongs to the DinB family.</text>
</comment>
<dbReference type="SUPFAM" id="SSF109854">
    <property type="entry name" value="DinB/YfiT-like putative metalloenzymes"/>
    <property type="match status" value="1"/>
</dbReference>
<keyword evidence="2 3" id="KW-0479">Metal-binding</keyword>
<dbReference type="OrthoDB" id="9807509at2"/>
<dbReference type="InterPro" id="IPR007837">
    <property type="entry name" value="DinB"/>
</dbReference>